<dbReference type="Proteomes" id="UP000219285">
    <property type="component" value="Chromosome"/>
</dbReference>
<reference evidence="9 10" key="2">
    <citation type="submission" date="2020-04" db="EMBL/GenBank/DDBJ databases">
        <title>Complete genome sequence of Alteromonas pelagimontana 5.12T.</title>
        <authorList>
            <person name="Sinha R.K."/>
            <person name="Krishnan K.P."/>
            <person name="Kurian J.P."/>
        </authorList>
    </citation>
    <scope>NUCLEOTIDE SEQUENCE [LARGE SCALE GENOMIC DNA]</scope>
    <source>
        <strain evidence="9 10">5.12</strain>
    </source>
</reference>
<dbReference type="AlphaFoldDB" id="A0A6M4MBY1"/>
<dbReference type="Gene3D" id="1.10.3470.10">
    <property type="entry name" value="ABC transporter involved in vitamin B12 uptake, BtuC"/>
    <property type="match status" value="1"/>
</dbReference>
<sequence>MGLITTTAAVSCIGLYCCRSAMNLLALGEKDALYLGLNVTRYKSLLLWLVAFAVAMATALCGIIGFVGLVVPHIGRTLFGVDHRYLMPVTGLLGALLLIVADTLSRALFPPLEIPIGIVTSAIGAPFFLYLLWQQKSKSGRLL</sequence>
<evidence type="ECO:0000256" key="4">
    <source>
        <dbReference type="ARBA" id="ARBA00022475"/>
    </source>
</evidence>
<protein>
    <submittedName>
        <fullName evidence="9">Iron ABC transporter permease</fullName>
    </submittedName>
</protein>
<evidence type="ECO:0000256" key="3">
    <source>
        <dbReference type="ARBA" id="ARBA00022448"/>
    </source>
</evidence>
<keyword evidence="5 8" id="KW-0812">Transmembrane</keyword>
<feature type="transmembrane region" description="Helical" evidence="8">
    <location>
        <begin position="114"/>
        <end position="133"/>
    </location>
</feature>
<feature type="transmembrane region" description="Helical" evidence="8">
    <location>
        <begin position="44"/>
        <end position="73"/>
    </location>
</feature>
<organism evidence="9 10">
    <name type="scientific">Alteromonas pelagimontana</name>
    <dbReference type="NCBI Taxonomy" id="1858656"/>
    <lineage>
        <taxon>Bacteria</taxon>
        <taxon>Pseudomonadati</taxon>
        <taxon>Pseudomonadota</taxon>
        <taxon>Gammaproteobacteria</taxon>
        <taxon>Alteromonadales</taxon>
        <taxon>Alteromonadaceae</taxon>
        <taxon>Alteromonas/Salinimonas group</taxon>
        <taxon>Alteromonas</taxon>
    </lineage>
</organism>
<dbReference type="PANTHER" id="PTHR30472">
    <property type="entry name" value="FERRIC ENTEROBACTIN TRANSPORT SYSTEM PERMEASE PROTEIN"/>
    <property type="match status" value="1"/>
</dbReference>
<keyword evidence="4" id="KW-1003">Cell membrane</keyword>
<dbReference type="GO" id="GO:0005886">
    <property type="term" value="C:plasma membrane"/>
    <property type="evidence" value="ECO:0007669"/>
    <property type="project" value="UniProtKB-SubCell"/>
</dbReference>
<proteinExistence type="inferred from homology"/>
<evidence type="ECO:0000313" key="9">
    <source>
        <dbReference type="EMBL" id="QJR80653.1"/>
    </source>
</evidence>
<dbReference type="KEGG" id="apel:CA267_007595"/>
<accession>A0A6M4MBY1</accession>
<dbReference type="InterPro" id="IPR000522">
    <property type="entry name" value="ABC_transptr_permease_BtuC"/>
</dbReference>
<keyword evidence="3" id="KW-0813">Transport</keyword>
<evidence type="ECO:0000256" key="8">
    <source>
        <dbReference type="SAM" id="Phobius"/>
    </source>
</evidence>
<dbReference type="PANTHER" id="PTHR30472:SF25">
    <property type="entry name" value="ABC TRANSPORTER PERMEASE PROTEIN MJ0876-RELATED"/>
    <property type="match status" value="1"/>
</dbReference>
<dbReference type="Pfam" id="PF01032">
    <property type="entry name" value="FecCD"/>
    <property type="match status" value="1"/>
</dbReference>
<dbReference type="OrthoDB" id="9055647at2"/>
<keyword evidence="7 8" id="KW-0472">Membrane</keyword>
<keyword evidence="6 8" id="KW-1133">Transmembrane helix</keyword>
<keyword evidence="10" id="KW-1185">Reference proteome</keyword>
<dbReference type="GO" id="GO:0033214">
    <property type="term" value="P:siderophore-iron import into cell"/>
    <property type="evidence" value="ECO:0007669"/>
    <property type="project" value="TreeGrafter"/>
</dbReference>
<evidence type="ECO:0000256" key="5">
    <source>
        <dbReference type="ARBA" id="ARBA00022692"/>
    </source>
</evidence>
<dbReference type="GO" id="GO:0022857">
    <property type="term" value="F:transmembrane transporter activity"/>
    <property type="evidence" value="ECO:0007669"/>
    <property type="project" value="InterPro"/>
</dbReference>
<feature type="transmembrane region" description="Helical" evidence="8">
    <location>
        <begin position="85"/>
        <end position="108"/>
    </location>
</feature>
<comment type="subcellular location">
    <subcellularLocation>
        <location evidence="1">Cell membrane</location>
        <topology evidence="1">Multi-pass membrane protein</topology>
    </subcellularLocation>
</comment>
<dbReference type="InterPro" id="IPR037294">
    <property type="entry name" value="ABC_BtuC-like"/>
</dbReference>
<evidence type="ECO:0000256" key="6">
    <source>
        <dbReference type="ARBA" id="ARBA00022989"/>
    </source>
</evidence>
<dbReference type="SUPFAM" id="SSF81345">
    <property type="entry name" value="ABC transporter involved in vitamin B12 uptake, BtuC"/>
    <property type="match status" value="1"/>
</dbReference>
<evidence type="ECO:0000313" key="10">
    <source>
        <dbReference type="Proteomes" id="UP000219285"/>
    </source>
</evidence>
<reference evidence="10" key="1">
    <citation type="submission" date="2014-12" db="EMBL/GenBank/DDBJ databases">
        <title>Complete genome sequence of a multi-drug resistant Klebsiella pneumoniae.</title>
        <authorList>
            <person name="Hua X."/>
            <person name="Chen Q."/>
            <person name="Li X."/>
            <person name="Feng Y."/>
            <person name="Ruan Z."/>
            <person name="Yu Y."/>
        </authorList>
    </citation>
    <scope>NUCLEOTIDE SEQUENCE [LARGE SCALE GENOMIC DNA]</scope>
    <source>
        <strain evidence="10">5.12</strain>
    </source>
</reference>
<comment type="similarity">
    <text evidence="2">Belongs to the binding-protein-dependent transport system permease family. FecCD subfamily.</text>
</comment>
<evidence type="ECO:0000256" key="2">
    <source>
        <dbReference type="ARBA" id="ARBA00007935"/>
    </source>
</evidence>
<dbReference type="EMBL" id="CP052766">
    <property type="protein sequence ID" value="QJR80653.1"/>
    <property type="molecule type" value="Genomic_DNA"/>
</dbReference>
<name>A0A6M4MBY1_9ALTE</name>
<gene>
    <name evidence="9" type="ORF">CA267_007595</name>
</gene>
<evidence type="ECO:0000256" key="7">
    <source>
        <dbReference type="ARBA" id="ARBA00023136"/>
    </source>
</evidence>
<evidence type="ECO:0000256" key="1">
    <source>
        <dbReference type="ARBA" id="ARBA00004651"/>
    </source>
</evidence>